<evidence type="ECO:0000259" key="12">
    <source>
        <dbReference type="PROSITE" id="PS51352"/>
    </source>
</evidence>
<dbReference type="CDD" id="cd03017">
    <property type="entry name" value="PRX_BCP"/>
    <property type="match status" value="1"/>
</dbReference>
<evidence type="ECO:0000313" key="14">
    <source>
        <dbReference type="Proteomes" id="UP001519287"/>
    </source>
</evidence>
<dbReference type="Gene3D" id="3.40.30.10">
    <property type="entry name" value="Glutaredoxin"/>
    <property type="match status" value="1"/>
</dbReference>
<dbReference type="EC" id="1.11.1.24" evidence="2"/>
<dbReference type="Pfam" id="PF00578">
    <property type="entry name" value="AhpC-TSA"/>
    <property type="match status" value="1"/>
</dbReference>
<keyword evidence="4" id="KW-0049">Antioxidant</keyword>
<dbReference type="InterPro" id="IPR013766">
    <property type="entry name" value="Thioredoxin_domain"/>
</dbReference>
<organism evidence="13 14">
    <name type="scientific">Paenibacillus eucommiae</name>
    <dbReference type="NCBI Taxonomy" id="1355755"/>
    <lineage>
        <taxon>Bacteria</taxon>
        <taxon>Bacillati</taxon>
        <taxon>Bacillota</taxon>
        <taxon>Bacilli</taxon>
        <taxon>Bacillales</taxon>
        <taxon>Paenibacillaceae</taxon>
        <taxon>Paenibacillus</taxon>
    </lineage>
</organism>
<dbReference type="InterPro" id="IPR050924">
    <property type="entry name" value="Peroxiredoxin_BCP/PrxQ"/>
</dbReference>
<evidence type="ECO:0000313" key="13">
    <source>
        <dbReference type="EMBL" id="MBP1991681.1"/>
    </source>
</evidence>
<evidence type="ECO:0000256" key="8">
    <source>
        <dbReference type="ARBA" id="ARBA00032824"/>
    </source>
</evidence>
<dbReference type="PROSITE" id="PS51352">
    <property type="entry name" value="THIOREDOXIN_2"/>
    <property type="match status" value="1"/>
</dbReference>
<dbReference type="SUPFAM" id="SSF52833">
    <property type="entry name" value="Thioredoxin-like"/>
    <property type="match status" value="1"/>
</dbReference>
<evidence type="ECO:0000256" key="2">
    <source>
        <dbReference type="ARBA" id="ARBA00013017"/>
    </source>
</evidence>
<evidence type="ECO:0000256" key="6">
    <source>
        <dbReference type="ARBA" id="ARBA00023157"/>
    </source>
</evidence>
<evidence type="ECO:0000256" key="3">
    <source>
        <dbReference type="ARBA" id="ARBA00022559"/>
    </source>
</evidence>
<evidence type="ECO:0000256" key="4">
    <source>
        <dbReference type="ARBA" id="ARBA00022862"/>
    </source>
</evidence>
<evidence type="ECO:0000256" key="9">
    <source>
        <dbReference type="ARBA" id="ARBA00038489"/>
    </source>
</evidence>
<evidence type="ECO:0000256" key="1">
    <source>
        <dbReference type="ARBA" id="ARBA00003330"/>
    </source>
</evidence>
<keyword evidence="7" id="KW-0676">Redox-active center</keyword>
<protein>
    <recommendedName>
        <fullName evidence="2">thioredoxin-dependent peroxiredoxin</fullName>
        <ecNumber evidence="2">1.11.1.24</ecNumber>
    </recommendedName>
    <alternativeName>
        <fullName evidence="10">Bacterioferritin comigratory protein</fullName>
    </alternativeName>
    <alternativeName>
        <fullName evidence="8">Thioredoxin peroxidase</fullName>
    </alternativeName>
</protein>
<evidence type="ECO:0000256" key="10">
    <source>
        <dbReference type="ARBA" id="ARBA00041373"/>
    </source>
</evidence>
<dbReference type="InterPro" id="IPR000866">
    <property type="entry name" value="AhpC/TSA"/>
</dbReference>
<dbReference type="RefSeq" id="WP_209972423.1">
    <property type="nucleotide sequence ID" value="NZ_JAGGLB010000010.1"/>
</dbReference>
<evidence type="ECO:0000256" key="11">
    <source>
        <dbReference type="ARBA" id="ARBA00049091"/>
    </source>
</evidence>
<comment type="function">
    <text evidence="1">Thiol-specific peroxidase that catalyzes the reduction of hydrogen peroxide and organic hydroperoxides to water and alcohols, respectively. Plays a role in cell protection against oxidative stress by detoxifying peroxides and as sensor of hydrogen peroxide-mediated signaling events.</text>
</comment>
<dbReference type="PANTHER" id="PTHR42801:SF4">
    <property type="entry name" value="AHPC_TSA FAMILY PROTEIN"/>
    <property type="match status" value="1"/>
</dbReference>
<keyword evidence="3 13" id="KW-0575">Peroxidase</keyword>
<dbReference type="PANTHER" id="PTHR42801">
    <property type="entry name" value="THIOREDOXIN-DEPENDENT PEROXIDE REDUCTASE"/>
    <property type="match status" value="1"/>
</dbReference>
<feature type="domain" description="Thioredoxin" evidence="12">
    <location>
        <begin position="2"/>
        <end position="149"/>
    </location>
</feature>
<keyword evidence="5 13" id="KW-0560">Oxidoreductase</keyword>
<gene>
    <name evidence="13" type="ORF">J2Z66_003288</name>
</gene>
<dbReference type="EMBL" id="JAGGLB010000010">
    <property type="protein sequence ID" value="MBP1991681.1"/>
    <property type="molecule type" value="Genomic_DNA"/>
</dbReference>
<dbReference type="InterPro" id="IPR036249">
    <property type="entry name" value="Thioredoxin-like_sf"/>
</dbReference>
<evidence type="ECO:0000256" key="7">
    <source>
        <dbReference type="ARBA" id="ARBA00023284"/>
    </source>
</evidence>
<comment type="caution">
    <text evidence="13">The sequence shown here is derived from an EMBL/GenBank/DDBJ whole genome shotgun (WGS) entry which is preliminary data.</text>
</comment>
<keyword evidence="6" id="KW-1015">Disulfide bond</keyword>
<dbReference type="Proteomes" id="UP001519287">
    <property type="component" value="Unassembled WGS sequence"/>
</dbReference>
<evidence type="ECO:0000256" key="5">
    <source>
        <dbReference type="ARBA" id="ARBA00023002"/>
    </source>
</evidence>
<name>A0ABS4IXF2_9BACL</name>
<comment type="catalytic activity">
    <reaction evidence="11">
        <text>a hydroperoxide + [thioredoxin]-dithiol = an alcohol + [thioredoxin]-disulfide + H2O</text>
        <dbReference type="Rhea" id="RHEA:62620"/>
        <dbReference type="Rhea" id="RHEA-COMP:10698"/>
        <dbReference type="Rhea" id="RHEA-COMP:10700"/>
        <dbReference type="ChEBI" id="CHEBI:15377"/>
        <dbReference type="ChEBI" id="CHEBI:29950"/>
        <dbReference type="ChEBI" id="CHEBI:30879"/>
        <dbReference type="ChEBI" id="CHEBI:35924"/>
        <dbReference type="ChEBI" id="CHEBI:50058"/>
        <dbReference type="EC" id="1.11.1.24"/>
    </reaction>
</comment>
<comment type="similarity">
    <text evidence="9">Belongs to the peroxiredoxin family. BCP/PrxQ subfamily.</text>
</comment>
<proteinExistence type="inferred from homology"/>
<sequence>MLDVGEQAPFFMGNSTKGVVSTEEYKGKNAIVLIFYPKIGSPICTQQLNAVEEALPQYESAEAKVFAINPADLADHQAFADEHHYSFPLVTDHEGLIQELFGVDKGLLRLFVEQKRVVYVIGRNGQIVYARKGNRSTDEILEAVGSDARTSLKA</sequence>
<reference evidence="13 14" key="1">
    <citation type="submission" date="2021-03" db="EMBL/GenBank/DDBJ databases">
        <title>Genomic Encyclopedia of Type Strains, Phase IV (KMG-IV): sequencing the most valuable type-strain genomes for metagenomic binning, comparative biology and taxonomic classification.</title>
        <authorList>
            <person name="Goeker M."/>
        </authorList>
    </citation>
    <scope>NUCLEOTIDE SEQUENCE [LARGE SCALE GENOMIC DNA]</scope>
    <source>
        <strain evidence="13 14">DSM 26048</strain>
    </source>
</reference>
<dbReference type="GO" id="GO:0140824">
    <property type="term" value="F:thioredoxin-dependent peroxiredoxin activity"/>
    <property type="evidence" value="ECO:0007669"/>
    <property type="project" value="UniProtKB-EC"/>
</dbReference>
<accession>A0ABS4IXF2</accession>
<keyword evidence="14" id="KW-1185">Reference proteome</keyword>